<protein>
    <submittedName>
        <fullName evidence="1">Uncharacterized protein</fullName>
    </submittedName>
</protein>
<dbReference type="InParanoid" id="A0A2J7PKM7"/>
<sequence length="58" mass="6595">MFRLTTEPSSEAFIVEKEITNTQNFTLLKIATFQLIKIITIVKIAESVGSLKVFHTPR</sequence>
<evidence type="ECO:0000313" key="2">
    <source>
        <dbReference type="Proteomes" id="UP000235965"/>
    </source>
</evidence>
<gene>
    <name evidence="1" type="ORF">B7P43_G04732</name>
</gene>
<comment type="caution">
    <text evidence="1">The sequence shown here is derived from an EMBL/GenBank/DDBJ whole genome shotgun (WGS) entry which is preliminary data.</text>
</comment>
<evidence type="ECO:0000313" key="1">
    <source>
        <dbReference type="EMBL" id="PNF16886.1"/>
    </source>
</evidence>
<reference evidence="1 2" key="1">
    <citation type="submission" date="2017-12" db="EMBL/GenBank/DDBJ databases">
        <title>Hemimetabolous genomes reveal molecular basis of termite eusociality.</title>
        <authorList>
            <person name="Harrison M.C."/>
            <person name="Jongepier E."/>
            <person name="Robertson H.M."/>
            <person name="Arning N."/>
            <person name="Bitard-Feildel T."/>
            <person name="Chao H."/>
            <person name="Childers C.P."/>
            <person name="Dinh H."/>
            <person name="Doddapaneni H."/>
            <person name="Dugan S."/>
            <person name="Gowin J."/>
            <person name="Greiner C."/>
            <person name="Han Y."/>
            <person name="Hu H."/>
            <person name="Hughes D.S.T."/>
            <person name="Huylmans A.-K."/>
            <person name="Kemena C."/>
            <person name="Kremer L.P.M."/>
            <person name="Lee S.L."/>
            <person name="Lopez-Ezquerra A."/>
            <person name="Mallet L."/>
            <person name="Monroy-Kuhn J.M."/>
            <person name="Moser A."/>
            <person name="Murali S.C."/>
            <person name="Muzny D.M."/>
            <person name="Otani S."/>
            <person name="Piulachs M.-D."/>
            <person name="Poelchau M."/>
            <person name="Qu J."/>
            <person name="Schaub F."/>
            <person name="Wada-Katsumata A."/>
            <person name="Worley K.C."/>
            <person name="Xie Q."/>
            <person name="Ylla G."/>
            <person name="Poulsen M."/>
            <person name="Gibbs R.A."/>
            <person name="Schal C."/>
            <person name="Richards S."/>
            <person name="Belles X."/>
            <person name="Korb J."/>
            <person name="Bornberg-Bauer E."/>
        </authorList>
    </citation>
    <scope>NUCLEOTIDE SEQUENCE [LARGE SCALE GENOMIC DNA]</scope>
    <source>
        <tissue evidence="1">Whole body</tissue>
    </source>
</reference>
<dbReference type="EMBL" id="NEVH01024535">
    <property type="protein sequence ID" value="PNF16886.1"/>
    <property type="molecule type" value="Genomic_DNA"/>
</dbReference>
<organism evidence="1 2">
    <name type="scientific">Cryptotermes secundus</name>
    <dbReference type="NCBI Taxonomy" id="105785"/>
    <lineage>
        <taxon>Eukaryota</taxon>
        <taxon>Metazoa</taxon>
        <taxon>Ecdysozoa</taxon>
        <taxon>Arthropoda</taxon>
        <taxon>Hexapoda</taxon>
        <taxon>Insecta</taxon>
        <taxon>Pterygota</taxon>
        <taxon>Neoptera</taxon>
        <taxon>Polyneoptera</taxon>
        <taxon>Dictyoptera</taxon>
        <taxon>Blattodea</taxon>
        <taxon>Blattoidea</taxon>
        <taxon>Termitoidae</taxon>
        <taxon>Kalotermitidae</taxon>
        <taxon>Cryptotermitinae</taxon>
        <taxon>Cryptotermes</taxon>
    </lineage>
</organism>
<keyword evidence="2" id="KW-1185">Reference proteome</keyword>
<dbReference type="AlphaFoldDB" id="A0A2J7PKM7"/>
<accession>A0A2J7PKM7</accession>
<proteinExistence type="predicted"/>
<name>A0A2J7PKM7_9NEOP</name>
<dbReference type="Proteomes" id="UP000235965">
    <property type="component" value="Unassembled WGS sequence"/>
</dbReference>